<accession>A0A7X8SP28</accession>
<gene>
    <name evidence="2" type="ORF">HGP29_21440</name>
</gene>
<reference evidence="2 3" key="1">
    <citation type="submission" date="2020-04" db="EMBL/GenBank/DDBJ databases">
        <title>Flammeovirga sp. SR4, a novel species isolated from seawater.</title>
        <authorList>
            <person name="Wang X."/>
        </authorList>
    </citation>
    <scope>NUCLEOTIDE SEQUENCE [LARGE SCALE GENOMIC DNA]</scope>
    <source>
        <strain evidence="2 3">SR4</strain>
    </source>
</reference>
<feature type="transmembrane region" description="Helical" evidence="1">
    <location>
        <begin position="80"/>
        <end position="100"/>
    </location>
</feature>
<evidence type="ECO:0000313" key="2">
    <source>
        <dbReference type="EMBL" id="NLR93779.1"/>
    </source>
</evidence>
<keyword evidence="1" id="KW-0472">Membrane</keyword>
<organism evidence="2 3">
    <name type="scientific">Flammeovirga agarivorans</name>
    <dbReference type="NCBI Taxonomy" id="2726742"/>
    <lineage>
        <taxon>Bacteria</taxon>
        <taxon>Pseudomonadati</taxon>
        <taxon>Bacteroidota</taxon>
        <taxon>Cytophagia</taxon>
        <taxon>Cytophagales</taxon>
        <taxon>Flammeovirgaceae</taxon>
        <taxon>Flammeovirga</taxon>
    </lineage>
</organism>
<keyword evidence="1" id="KW-0812">Transmembrane</keyword>
<evidence type="ECO:0000256" key="1">
    <source>
        <dbReference type="SAM" id="Phobius"/>
    </source>
</evidence>
<dbReference type="Pfam" id="PF13160">
    <property type="entry name" value="DUF3995"/>
    <property type="match status" value="1"/>
</dbReference>
<evidence type="ECO:0000313" key="3">
    <source>
        <dbReference type="Proteomes" id="UP000585050"/>
    </source>
</evidence>
<name>A0A7X8SP28_9BACT</name>
<sequence length="142" mass="15668">MIPTIISICLSFIFITLGAIHFYWLLGGTWGVSKVIPTKRVGAEVVAIPRLATLIVAAILISFGLFYLHSTGIILLPLPSFMVQFSLWIIPVLFIVRAIGDFNYVGFFKKINDTNFAKADTKLFSPLCLGIGILGIILKLMH</sequence>
<feature type="transmembrane region" description="Helical" evidence="1">
    <location>
        <begin position="123"/>
        <end position="141"/>
    </location>
</feature>
<feature type="transmembrane region" description="Helical" evidence="1">
    <location>
        <begin position="5"/>
        <end position="26"/>
    </location>
</feature>
<keyword evidence="3" id="KW-1185">Reference proteome</keyword>
<dbReference type="EMBL" id="JABAIL010000008">
    <property type="protein sequence ID" value="NLR93779.1"/>
    <property type="molecule type" value="Genomic_DNA"/>
</dbReference>
<dbReference type="RefSeq" id="WP_168884493.1">
    <property type="nucleotide sequence ID" value="NZ_JABAIL010000008.1"/>
</dbReference>
<comment type="caution">
    <text evidence="2">The sequence shown here is derived from an EMBL/GenBank/DDBJ whole genome shotgun (WGS) entry which is preliminary data.</text>
</comment>
<keyword evidence="1" id="KW-1133">Transmembrane helix</keyword>
<proteinExistence type="predicted"/>
<protein>
    <submittedName>
        <fullName evidence="2">DUF3995 domain-containing protein</fullName>
    </submittedName>
</protein>
<dbReference type="AlphaFoldDB" id="A0A7X8SP28"/>
<feature type="transmembrane region" description="Helical" evidence="1">
    <location>
        <begin position="46"/>
        <end position="68"/>
    </location>
</feature>
<dbReference type="Proteomes" id="UP000585050">
    <property type="component" value="Unassembled WGS sequence"/>
</dbReference>
<dbReference type="InterPro" id="IPR025058">
    <property type="entry name" value="DUF3995"/>
</dbReference>